<dbReference type="Pfam" id="PF14292">
    <property type="entry name" value="SusE"/>
    <property type="match status" value="1"/>
</dbReference>
<dbReference type="PROSITE" id="PS51257">
    <property type="entry name" value="PROKAR_LIPOPROTEIN"/>
    <property type="match status" value="1"/>
</dbReference>
<dbReference type="Gene3D" id="2.60.40.3620">
    <property type="match status" value="2"/>
</dbReference>
<accession>A0A2P8GBP2</accession>
<organism evidence="3 4">
    <name type="scientific">Dyadobacter jiangsuensis</name>
    <dbReference type="NCBI Taxonomy" id="1591085"/>
    <lineage>
        <taxon>Bacteria</taxon>
        <taxon>Pseudomonadati</taxon>
        <taxon>Bacteroidota</taxon>
        <taxon>Cytophagia</taxon>
        <taxon>Cytophagales</taxon>
        <taxon>Spirosomataceae</taxon>
        <taxon>Dyadobacter</taxon>
    </lineage>
</organism>
<dbReference type="EMBL" id="PYAS01000003">
    <property type="protein sequence ID" value="PSL31390.1"/>
    <property type="molecule type" value="Genomic_DNA"/>
</dbReference>
<feature type="domain" description="SusE outer membrane protein" evidence="2">
    <location>
        <begin position="24"/>
        <end position="129"/>
    </location>
</feature>
<dbReference type="OrthoDB" id="975117at2"/>
<dbReference type="RefSeq" id="WP_106594731.1">
    <property type="nucleotide sequence ID" value="NZ_PYAS01000003.1"/>
</dbReference>
<name>A0A2P8GBP2_9BACT</name>
<proteinExistence type="predicted"/>
<dbReference type="CDD" id="cd12967">
    <property type="entry name" value="CBM_SusE-F_like_u1"/>
    <property type="match status" value="1"/>
</dbReference>
<feature type="chain" id="PRO_5015158159" evidence="1">
    <location>
        <begin position="22"/>
        <end position="348"/>
    </location>
</feature>
<dbReference type="Proteomes" id="UP000241964">
    <property type="component" value="Unassembled WGS sequence"/>
</dbReference>
<dbReference type="AlphaFoldDB" id="A0A2P8GBP2"/>
<comment type="caution">
    <text evidence="3">The sequence shown here is derived from an EMBL/GenBank/DDBJ whole genome shotgun (WGS) entry which is preliminary data.</text>
</comment>
<evidence type="ECO:0000256" key="1">
    <source>
        <dbReference type="SAM" id="SignalP"/>
    </source>
</evidence>
<dbReference type="CDD" id="cd12956">
    <property type="entry name" value="CBM_SusE-F_like"/>
    <property type="match status" value="1"/>
</dbReference>
<reference evidence="3 4" key="1">
    <citation type="submission" date="2018-03" db="EMBL/GenBank/DDBJ databases">
        <title>Genomic Encyclopedia of Archaeal and Bacterial Type Strains, Phase II (KMG-II): from individual species to whole genera.</title>
        <authorList>
            <person name="Goeker M."/>
        </authorList>
    </citation>
    <scope>NUCLEOTIDE SEQUENCE [LARGE SCALE GENOMIC DNA]</scope>
    <source>
        <strain evidence="3 4">DSM 29057</strain>
    </source>
</reference>
<evidence type="ECO:0000313" key="4">
    <source>
        <dbReference type="Proteomes" id="UP000241964"/>
    </source>
</evidence>
<evidence type="ECO:0000259" key="2">
    <source>
        <dbReference type="Pfam" id="PF14292"/>
    </source>
</evidence>
<feature type="signal peptide" evidence="1">
    <location>
        <begin position="1"/>
        <end position="21"/>
    </location>
</feature>
<dbReference type="InterPro" id="IPR025970">
    <property type="entry name" value="SusE"/>
</dbReference>
<evidence type="ECO:0000313" key="3">
    <source>
        <dbReference type="EMBL" id="PSL31390.1"/>
    </source>
</evidence>
<keyword evidence="4" id="KW-1185">Reference proteome</keyword>
<sequence>MMKYRSISVLASLMAIAVMSACEKDEIKTIATPGSAAVLSVNQPVLELNSVNAEKEAVVFSWTPVDYGFASVISYTIQLDKKGNNFQKPVEINAGSTLKKGFTTSEINGLMINKLKLTAGQAADVEARVISSLGTSAERMNTVSATQALSIKPYFVVIVYPAIYVPGSHQGWAPDKAPKLVSVKDDKKFEGYVYFPDETTEFKFTNAPNWNEGDYGSGGPGKLGTSGNLTQKGSGYYLLKADLNNSTWSSLKTIWGVLGSATKGGWDKDQDLTYDPKTGAWTAEVALTQGEIKFRANDDWTLAYGDGNADGVPDTLDNGNIKVDAAGTYIISLNLGNAGNYTYSITKK</sequence>
<protein>
    <submittedName>
        <fullName evidence="3">Uncharacterized protein DUF5019</fullName>
    </submittedName>
</protein>
<keyword evidence="1" id="KW-0732">Signal</keyword>
<gene>
    <name evidence="3" type="ORF">CLV60_103256</name>
</gene>